<reference evidence="4 6" key="1">
    <citation type="submission" date="2018-09" db="EMBL/GenBank/DDBJ databases">
        <title>Genomic investigation of the strawberry pathogen Phytophthora fragariae indicates pathogenicity is determined by transcriptional variation in three key races.</title>
        <authorList>
            <person name="Adams T.M."/>
            <person name="Armitage A.D."/>
            <person name="Sobczyk M.K."/>
            <person name="Bates H.J."/>
            <person name="Dunwell J.M."/>
            <person name="Nellist C.F."/>
            <person name="Harrison R.J."/>
        </authorList>
    </citation>
    <scope>NUCLEOTIDE SEQUENCE [LARGE SCALE GENOMIC DNA]</scope>
    <source>
        <strain evidence="2 4">SCRP249</strain>
        <strain evidence="1 6">SCRP324</strain>
        <strain evidence="3 5">SCRP333</strain>
    </source>
</reference>
<dbReference type="Proteomes" id="UP000434957">
    <property type="component" value="Unassembled WGS sequence"/>
</dbReference>
<dbReference type="AlphaFoldDB" id="A0A6A3MY89"/>
<keyword evidence="5" id="KW-1185">Reference proteome</keyword>
<organism evidence="2 4">
    <name type="scientific">Phytophthora rubi</name>
    <dbReference type="NCBI Taxonomy" id="129364"/>
    <lineage>
        <taxon>Eukaryota</taxon>
        <taxon>Sar</taxon>
        <taxon>Stramenopiles</taxon>
        <taxon>Oomycota</taxon>
        <taxon>Peronosporomycetes</taxon>
        <taxon>Peronosporales</taxon>
        <taxon>Peronosporaceae</taxon>
        <taxon>Phytophthora</taxon>
    </lineage>
</organism>
<protein>
    <submittedName>
        <fullName evidence="2">Uncharacterized protein</fullName>
    </submittedName>
</protein>
<evidence type="ECO:0000313" key="1">
    <source>
        <dbReference type="EMBL" id="KAE9035767.1"/>
    </source>
</evidence>
<name>A0A6A3MY89_9STRA</name>
<dbReference type="Proteomes" id="UP000429607">
    <property type="component" value="Unassembled WGS sequence"/>
</dbReference>
<evidence type="ECO:0000313" key="5">
    <source>
        <dbReference type="Proteomes" id="UP000434957"/>
    </source>
</evidence>
<dbReference type="EMBL" id="QXFT01000477">
    <property type="protein sequence ID" value="KAE9342866.1"/>
    <property type="molecule type" value="Genomic_DNA"/>
</dbReference>
<sequence length="58" mass="6185">MSLLVFPSVWQSSCASYCASAGSHPFCSVSVACVDLQMSSTTTTEGGGESTKYKYKYD</sequence>
<accession>A0A6A3MY89</accession>
<evidence type="ECO:0000313" key="4">
    <source>
        <dbReference type="Proteomes" id="UP000429607"/>
    </source>
</evidence>
<evidence type="ECO:0000313" key="3">
    <source>
        <dbReference type="EMBL" id="KAE9342866.1"/>
    </source>
</evidence>
<comment type="caution">
    <text evidence="2">The sequence shown here is derived from an EMBL/GenBank/DDBJ whole genome shotgun (WGS) entry which is preliminary data.</text>
</comment>
<dbReference type="Proteomes" id="UP000435112">
    <property type="component" value="Unassembled WGS sequence"/>
</dbReference>
<proteinExistence type="predicted"/>
<evidence type="ECO:0000313" key="6">
    <source>
        <dbReference type="Proteomes" id="UP000435112"/>
    </source>
</evidence>
<gene>
    <name evidence="2" type="ORF">PR001_g8690</name>
    <name evidence="1" type="ORF">PR002_g7402</name>
    <name evidence="3" type="ORF">PR003_g9256</name>
</gene>
<dbReference type="EMBL" id="QXFV01000465">
    <property type="protein sequence ID" value="KAE9036740.1"/>
    <property type="molecule type" value="Genomic_DNA"/>
</dbReference>
<evidence type="ECO:0000313" key="2">
    <source>
        <dbReference type="EMBL" id="KAE9036740.1"/>
    </source>
</evidence>
<dbReference type="EMBL" id="QXFU01000354">
    <property type="protein sequence ID" value="KAE9035767.1"/>
    <property type="molecule type" value="Genomic_DNA"/>
</dbReference>